<evidence type="ECO:0000313" key="1">
    <source>
        <dbReference type="EMBL" id="KAJ8124071.1"/>
    </source>
</evidence>
<name>A0ACC2J988_9PEZI</name>
<keyword evidence="2" id="KW-1185">Reference proteome</keyword>
<evidence type="ECO:0000313" key="2">
    <source>
        <dbReference type="Proteomes" id="UP001153334"/>
    </source>
</evidence>
<sequence length="312" mass="33480">MSSDSASESDQEHAILSQASLESESDSDSLDNVTPRKRRKLSSDSAEREAVSSFSVNVPSRVKAKTATVPAPEAIPTPVTVAETQVIAHGHAYSSFQDLSLKPWLTQSLKNMAIHRPTRIQHLTIPAILEGRDVIGSSRTGSGKTVAFMAPILQLWSQDPSSIYAVVLTATRELALQIQQQVKAIGAVRSLKTLLVTGGADMRQQAIELAQRPHIVIATPGRLADHIKSSGDDTIAGLKRTRFVVLDEADRILDANGPGSMLPDLEVVLGALPPPTQRQTLLYTATMTPEVRALKDMPAKPGKKGACICKST</sequence>
<gene>
    <name evidence="1" type="ORF">ONZ43_g122</name>
</gene>
<proteinExistence type="predicted"/>
<accession>A0ACC2J988</accession>
<organism evidence="1 2">
    <name type="scientific">Nemania bipapillata</name>
    <dbReference type="NCBI Taxonomy" id="110536"/>
    <lineage>
        <taxon>Eukaryota</taxon>
        <taxon>Fungi</taxon>
        <taxon>Dikarya</taxon>
        <taxon>Ascomycota</taxon>
        <taxon>Pezizomycotina</taxon>
        <taxon>Sordariomycetes</taxon>
        <taxon>Xylariomycetidae</taxon>
        <taxon>Xylariales</taxon>
        <taxon>Xylariaceae</taxon>
        <taxon>Nemania</taxon>
    </lineage>
</organism>
<reference evidence="1" key="1">
    <citation type="submission" date="2022-11" db="EMBL/GenBank/DDBJ databases">
        <title>Genome Sequence of Nemania bipapillata.</title>
        <authorList>
            <person name="Buettner E."/>
        </authorList>
    </citation>
    <scope>NUCLEOTIDE SEQUENCE</scope>
    <source>
        <strain evidence="1">CP14</strain>
    </source>
</reference>
<dbReference type="EMBL" id="JAPESX010000013">
    <property type="protein sequence ID" value="KAJ8124071.1"/>
    <property type="molecule type" value="Genomic_DNA"/>
</dbReference>
<protein>
    <submittedName>
        <fullName evidence="1">Uncharacterized protein</fullName>
    </submittedName>
</protein>
<comment type="caution">
    <text evidence="1">The sequence shown here is derived from an EMBL/GenBank/DDBJ whole genome shotgun (WGS) entry which is preliminary data.</text>
</comment>
<dbReference type="Proteomes" id="UP001153334">
    <property type="component" value="Unassembled WGS sequence"/>
</dbReference>